<dbReference type="Proteomes" id="UP000076727">
    <property type="component" value="Unassembled WGS sequence"/>
</dbReference>
<feature type="compositionally biased region" description="Low complexity" evidence="1">
    <location>
        <begin position="78"/>
        <end position="89"/>
    </location>
</feature>
<name>A0A165QKQ7_9APHY</name>
<reference evidence="2 3" key="1">
    <citation type="journal article" date="2016" name="Mol. Biol. Evol.">
        <title>Comparative Genomics of Early-Diverging Mushroom-Forming Fungi Provides Insights into the Origins of Lignocellulose Decay Capabilities.</title>
        <authorList>
            <person name="Nagy L.G."/>
            <person name="Riley R."/>
            <person name="Tritt A."/>
            <person name="Adam C."/>
            <person name="Daum C."/>
            <person name="Floudas D."/>
            <person name="Sun H."/>
            <person name="Yadav J.S."/>
            <person name="Pangilinan J."/>
            <person name="Larsson K.H."/>
            <person name="Matsuura K."/>
            <person name="Barry K."/>
            <person name="Labutti K."/>
            <person name="Kuo R."/>
            <person name="Ohm R.A."/>
            <person name="Bhattacharya S.S."/>
            <person name="Shirouzu T."/>
            <person name="Yoshinaga Y."/>
            <person name="Martin F.M."/>
            <person name="Grigoriev I.V."/>
            <person name="Hibbett D.S."/>
        </authorList>
    </citation>
    <scope>NUCLEOTIDE SEQUENCE [LARGE SCALE GENOMIC DNA]</scope>
    <source>
        <strain evidence="2 3">L-15889</strain>
    </source>
</reference>
<keyword evidence="3" id="KW-1185">Reference proteome</keyword>
<evidence type="ECO:0000313" key="3">
    <source>
        <dbReference type="Proteomes" id="UP000076727"/>
    </source>
</evidence>
<feature type="region of interest" description="Disordered" evidence="1">
    <location>
        <begin position="1"/>
        <end position="89"/>
    </location>
</feature>
<dbReference type="EMBL" id="KV429057">
    <property type="protein sequence ID" value="KZT69600.1"/>
    <property type="molecule type" value="Genomic_DNA"/>
</dbReference>
<accession>A0A165QKQ7</accession>
<proteinExistence type="predicted"/>
<organism evidence="2 3">
    <name type="scientific">Daedalea quercina L-15889</name>
    <dbReference type="NCBI Taxonomy" id="1314783"/>
    <lineage>
        <taxon>Eukaryota</taxon>
        <taxon>Fungi</taxon>
        <taxon>Dikarya</taxon>
        <taxon>Basidiomycota</taxon>
        <taxon>Agaricomycotina</taxon>
        <taxon>Agaricomycetes</taxon>
        <taxon>Polyporales</taxon>
        <taxon>Fomitopsis</taxon>
    </lineage>
</organism>
<evidence type="ECO:0000256" key="1">
    <source>
        <dbReference type="SAM" id="MobiDB-lite"/>
    </source>
</evidence>
<dbReference type="OrthoDB" id="2798851at2759"/>
<evidence type="ECO:0000313" key="2">
    <source>
        <dbReference type="EMBL" id="KZT69600.1"/>
    </source>
</evidence>
<sequence>MASLASVTRQLGALEISSKPNTARPTHEKKPSQSKNVSQLLSKFAAPNPFPSKTAIPKKPTQASLTSKQPTRPPSPSKPTAAAAVTKSTQPVIDIGRYDGGLELDNESRGECVHGEAAETLALDSSVSQ</sequence>
<gene>
    <name evidence="2" type="ORF">DAEQUDRAFT_259170</name>
</gene>
<protein>
    <submittedName>
        <fullName evidence="2">Uncharacterized protein</fullName>
    </submittedName>
</protein>
<dbReference type="AlphaFoldDB" id="A0A165QKQ7"/>